<dbReference type="InterPro" id="IPR000917">
    <property type="entry name" value="Sulfatase_N"/>
</dbReference>
<gene>
    <name evidence="8" type="ORF">FPI65_25355</name>
</gene>
<evidence type="ECO:0000259" key="7">
    <source>
        <dbReference type="Pfam" id="PF00884"/>
    </source>
</evidence>
<dbReference type="InterPro" id="IPR017850">
    <property type="entry name" value="Alkaline_phosphatase_core_sf"/>
</dbReference>
<dbReference type="Pfam" id="PF00884">
    <property type="entry name" value="Sulfatase"/>
    <property type="match status" value="1"/>
</dbReference>
<keyword evidence="8" id="KW-0378">Hydrolase</keyword>
<dbReference type="CDD" id="cd16017">
    <property type="entry name" value="LptA"/>
    <property type="match status" value="1"/>
</dbReference>
<dbReference type="GO" id="GO:0005886">
    <property type="term" value="C:plasma membrane"/>
    <property type="evidence" value="ECO:0007669"/>
    <property type="project" value="UniProtKB-SubCell"/>
</dbReference>
<evidence type="ECO:0000256" key="4">
    <source>
        <dbReference type="ARBA" id="ARBA00022692"/>
    </source>
</evidence>
<dbReference type="AlphaFoldDB" id="A0A6N9SGE5"/>
<evidence type="ECO:0000256" key="2">
    <source>
        <dbReference type="ARBA" id="ARBA00022475"/>
    </source>
</evidence>
<protein>
    <submittedName>
        <fullName evidence="8">Sulfatase-like hydrolase/transferase</fullName>
    </submittedName>
</protein>
<sequence length="250" mass="28560">YKEELAQHQEGVLDIIQRAGINVLWNDNDGGCKGVCDRVPHQNITALNLPGQCINGECYDEVLFHGLEEYINNLQSDGLIVLHTIGSHGPTYYNRYPPQFRKFTPTCDTNEIQTCTKEQLVNTYDNTLVYVDYIVDKAINLLKEHQDKFTTSLVYLSDHGESLGENGIYLHGLPYAIAPDSQKQVPMLLWLSEDYQKRYQVDQNCLQKQAQTQHYSQDNLFSTLLGLTGVETKYYQAADDILQTCRRVSE</sequence>
<comment type="caution">
    <text evidence="8">The sequence shown here is derived from an EMBL/GenBank/DDBJ whole genome shotgun (WGS) entry which is preliminary data.</text>
</comment>
<evidence type="ECO:0000256" key="1">
    <source>
        <dbReference type="ARBA" id="ARBA00004651"/>
    </source>
</evidence>
<evidence type="ECO:0000256" key="5">
    <source>
        <dbReference type="ARBA" id="ARBA00022989"/>
    </source>
</evidence>
<dbReference type="Proteomes" id="UP000471490">
    <property type="component" value="Unassembled WGS sequence"/>
</dbReference>
<keyword evidence="2" id="KW-1003">Cell membrane</keyword>
<dbReference type="PANTHER" id="PTHR30443:SF0">
    <property type="entry name" value="PHOSPHOETHANOLAMINE TRANSFERASE EPTA"/>
    <property type="match status" value="1"/>
</dbReference>
<keyword evidence="3 8" id="KW-0808">Transferase</keyword>
<proteinExistence type="predicted"/>
<evidence type="ECO:0000256" key="3">
    <source>
        <dbReference type="ARBA" id="ARBA00022679"/>
    </source>
</evidence>
<organism evidence="8 9">
    <name type="scientific">Escherichia coli</name>
    <dbReference type="NCBI Taxonomy" id="562"/>
    <lineage>
        <taxon>Bacteria</taxon>
        <taxon>Pseudomonadati</taxon>
        <taxon>Pseudomonadota</taxon>
        <taxon>Gammaproteobacteria</taxon>
        <taxon>Enterobacterales</taxon>
        <taxon>Enterobacteriaceae</taxon>
        <taxon>Escherichia</taxon>
    </lineage>
</organism>
<evidence type="ECO:0000313" key="8">
    <source>
        <dbReference type="EMBL" id="NDR94535.1"/>
    </source>
</evidence>
<dbReference type="GO" id="GO:0009244">
    <property type="term" value="P:lipopolysaccharide core region biosynthetic process"/>
    <property type="evidence" value="ECO:0007669"/>
    <property type="project" value="TreeGrafter"/>
</dbReference>
<keyword evidence="6" id="KW-0472">Membrane</keyword>
<comment type="subcellular location">
    <subcellularLocation>
        <location evidence="1">Cell membrane</location>
        <topology evidence="1">Multi-pass membrane protein</topology>
    </subcellularLocation>
</comment>
<feature type="domain" description="Sulfatase N-terminal" evidence="7">
    <location>
        <begin position="3"/>
        <end position="230"/>
    </location>
</feature>
<dbReference type="GO" id="GO:0016776">
    <property type="term" value="F:phosphotransferase activity, phosphate group as acceptor"/>
    <property type="evidence" value="ECO:0007669"/>
    <property type="project" value="TreeGrafter"/>
</dbReference>
<dbReference type="InterPro" id="IPR058130">
    <property type="entry name" value="PEA_transf_C"/>
</dbReference>
<dbReference type="SUPFAM" id="SSF53649">
    <property type="entry name" value="Alkaline phosphatase-like"/>
    <property type="match status" value="1"/>
</dbReference>
<name>A0A6N9SGE5_ECOLX</name>
<keyword evidence="5" id="KW-1133">Transmembrane helix</keyword>
<dbReference type="RefSeq" id="WP_163437124.1">
    <property type="nucleotide sequence ID" value="NZ_JABBFH010000195.1"/>
</dbReference>
<dbReference type="EMBL" id="VLTB01000417">
    <property type="protein sequence ID" value="NDR94535.1"/>
    <property type="molecule type" value="Genomic_DNA"/>
</dbReference>
<evidence type="ECO:0000313" key="9">
    <source>
        <dbReference type="Proteomes" id="UP000471490"/>
    </source>
</evidence>
<evidence type="ECO:0000256" key="6">
    <source>
        <dbReference type="ARBA" id="ARBA00023136"/>
    </source>
</evidence>
<dbReference type="Gene3D" id="3.40.720.10">
    <property type="entry name" value="Alkaline Phosphatase, subunit A"/>
    <property type="match status" value="1"/>
</dbReference>
<keyword evidence="4" id="KW-0812">Transmembrane</keyword>
<feature type="non-terminal residue" evidence="8">
    <location>
        <position position="1"/>
    </location>
</feature>
<dbReference type="GO" id="GO:0016787">
    <property type="term" value="F:hydrolase activity"/>
    <property type="evidence" value="ECO:0007669"/>
    <property type="project" value="UniProtKB-KW"/>
</dbReference>
<dbReference type="InterPro" id="IPR040423">
    <property type="entry name" value="PEA_transferase"/>
</dbReference>
<reference evidence="8 9" key="1">
    <citation type="journal article" date="2020" name="Int. J. Nanomedicine">
        <title>Consequences Of Long-Term Bacteria's Exposure To Silver Nanoformulations With Different PhysicoChemical Properties.</title>
        <authorList>
            <person name="Kedziora A."/>
            <person name="Wernecki M."/>
            <person name="Korzekwa K."/>
            <person name="Speruda M."/>
            <person name="Gerasymchuk Y."/>
            <person name="Lukowiak A."/>
            <person name="Bugla-Ploskonska G."/>
        </authorList>
    </citation>
    <scope>NUCLEOTIDE SEQUENCE [LARGE SCALE GENOMIC DNA]</scope>
    <source>
        <strain evidence="8 9">ATCC 11230</strain>
    </source>
</reference>
<accession>A0A6N9SGE5</accession>
<dbReference type="PANTHER" id="PTHR30443">
    <property type="entry name" value="INNER MEMBRANE PROTEIN"/>
    <property type="match status" value="1"/>
</dbReference>